<sequence>MNMGLAQVTAGAITPDQLIPYVKAVSRLDSRMFGTCVGHFCEGQIVLIGFPIGKPLDREALDAAVDEALQTKGLKHITVLCAAKPSRTPENANFSEDAYWSLPLPLAPYKQKLRNMLARAKRDIFIEESGAEGYGQDHEAIVEAFCSGRRLEAGMIHIFHQLKTYLAESPGARLFSARTKDGSLAAFAIGDYSSFNTAFYMFACRLPSAPPGTADALLEAVAKCGEERGHSRLNLGLAVNEGIGFFKKKWGAEHFLSCYEYSWDIQPEKKSLLARLFGGRKKI</sequence>
<reference evidence="2" key="1">
    <citation type="submission" date="2020-12" db="EMBL/GenBank/DDBJ databases">
        <title>Taurinivorans muris gen. nov., sp. nov., fundamental and realized metabolic niche of a ubiquitous sulfidogenic bacterium in the murine intestine.</title>
        <authorList>
            <person name="Ye H."/>
            <person name="Hanson B.T."/>
            <person name="Loy A."/>
        </authorList>
    </citation>
    <scope>NUCLEOTIDE SEQUENCE</scope>
    <source>
        <strain evidence="2">LT0009</strain>
    </source>
</reference>
<protein>
    <submittedName>
        <fullName evidence="2">DUF2156 domain-containing protein</fullName>
    </submittedName>
</protein>
<dbReference type="Proteomes" id="UP001058120">
    <property type="component" value="Chromosome"/>
</dbReference>
<evidence type="ECO:0000313" key="2">
    <source>
        <dbReference type="EMBL" id="UWX06705.1"/>
    </source>
</evidence>
<dbReference type="SUPFAM" id="SSF55729">
    <property type="entry name" value="Acyl-CoA N-acyltransferases (Nat)"/>
    <property type="match status" value="1"/>
</dbReference>
<name>A0ABY5Y3E4_9BACT</name>
<gene>
    <name evidence="2" type="ORF">JBF11_01445</name>
</gene>
<evidence type="ECO:0000313" key="3">
    <source>
        <dbReference type="Proteomes" id="UP001058120"/>
    </source>
</evidence>
<organism evidence="2 3">
    <name type="scientific">Taurinivorans muris</name>
    <dbReference type="NCBI Taxonomy" id="2787751"/>
    <lineage>
        <taxon>Bacteria</taxon>
        <taxon>Pseudomonadati</taxon>
        <taxon>Thermodesulfobacteriota</taxon>
        <taxon>Desulfovibrionia</taxon>
        <taxon>Desulfovibrionales</taxon>
        <taxon>Desulfovibrionaceae</taxon>
        <taxon>Taurinivorans</taxon>
    </lineage>
</organism>
<feature type="domain" description="Phosphatidylglycerol lysyltransferase C-terminal" evidence="1">
    <location>
        <begin position="110"/>
        <end position="243"/>
    </location>
</feature>
<dbReference type="EMBL" id="CP065938">
    <property type="protein sequence ID" value="UWX06705.1"/>
    <property type="molecule type" value="Genomic_DNA"/>
</dbReference>
<dbReference type="InterPro" id="IPR016181">
    <property type="entry name" value="Acyl_CoA_acyltransferase"/>
</dbReference>
<dbReference type="Pfam" id="PF09924">
    <property type="entry name" value="LPG_synthase_C"/>
    <property type="match status" value="1"/>
</dbReference>
<keyword evidence="3" id="KW-1185">Reference proteome</keyword>
<evidence type="ECO:0000259" key="1">
    <source>
        <dbReference type="Pfam" id="PF09924"/>
    </source>
</evidence>
<proteinExistence type="predicted"/>
<accession>A0ABY5Y3E4</accession>
<dbReference type="InterPro" id="IPR024320">
    <property type="entry name" value="LPG_synthase_C"/>
</dbReference>
<dbReference type="Gene3D" id="3.40.630.30">
    <property type="match status" value="1"/>
</dbReference>